<dbReference type="PANTHER" id="PTHR46696:SF1">
    <property type="entry name" value="CYTOCHROME P450 YJIB-RELATED"/>
    <property type="match status" value="1"/>
</dbReference>
<feature type="region of interest" description="Disordered" evidence="2">
    <location>
        <begin position="400"/>
        <end position="432"/>
    </location>
</feature>
<dbReference type="GO" id="GO:0005506">
    <property type="term" value="F:iron ion binding"/>
    <property type="evidence" value="ECO:0007669"/>
    <property type="project" value="InterPro"/>
</dbReference>
<dbReference type="Proteomes" id="UP000584931">
    <property type="component" value="Unassembled WGS sequence"/>
</dbReference>
<dbReference type="GO" id="GO:0016705">
    <property type="term" value="F:oxidoreductase activity, acting on paired donors, with incorporation or reduction of molecular oxygen"/>
    <property type="evidence" value="ECO:0007669"/>
    <property type="project" value="InterPro"/>
</dbReference>
<protein>
    <submittedName>
        <fullName evidence="3">Cytochrome P450</fullName>
    </submittedName>
</protein>
<name>A0A7Y9XC38_9ACTN</name>
<reference evidence="3 4" key="1">
    <citation type="submission" date="2020-07" db="EMBL/GenBank/DDBJ databases">
        <title>Sequencing the genomes of 1000 actinobacteria strains.</title>
        <authorList>
            <person name="Klenk H.-P."/>
        </authorList>
    </citation>
    <scope>NUCLEOTIDE SEQUENCE [LARGE SCALE GENOMIC DNA]</scope>
    <source>
        <strain evidence="3 4">DSM 45278</strain>
    </source>
</reference>
<comment type="similarity">
    <text evidence="1">Belongs to the cytochrome P450 family.</text>
</comment>
<dbReference type="InterPro" id="IPR017972">
    <property type="entry name" value="Cyt_P450_CS"/>
</dbReference>
<accession>A0A7Y9XC38</accession>
<dbReference type="PROSITE" id="PS00086">
    <property type="entry name" value="CYTOCHROME_P450"/>
    <property type="match status" value="1"/>
</dbReference>
<dbReference type="Gene3D" id="1.10.630.10">
    <property type="entry name" value="Cytochrome P450"/>
    <property type="match status" value="1"/>
</dbReference>
<evidence type="ECO:0000256" key="1">
    <source>
        <dbReference type="ARBA" id="ARBA00010617"/>
    </source>
</evidence>
<sequence>MTNARPVEVTRLYGTTPGAGRDDLWNALREHHGPVAPVELESGVRAWLLLGYHENLAVLQNQHLFSRDTRRWSEVAAGRVDPATARPTLSWRPNALYADGAEHARLRSPIVDSLARVDMSATARTVRRIADELVDAFVADGSADLVSEYADPLPVLVVNSLYGLPDGYGYMLGDLTAIVLGEDSRRGEEAVARIHQYFSELVVRKRERPGPDLVSWMLEHPAGLSDDEVAHQAALINNASHQATTHLIGNTMRTLLTDARIRTAHTDALLPTHELLDHVMWTDAPCQILPARIALQDTRIGNAEIRAGDALLIGFAAAHLDPAVRCDRDGGTGVSSGRRAHLMFGAGPHACPARELSRMIAVIAVTALQERLAGMRLAVAPEELRWVPSPFTRGLRELPVTFTPGEPVAPPRRESAEPGGAPEAEEADAPEDDLLGRLLHWWHDLRV</sequence>
<dbReference type="InterPro" id="IPR002397">
    <property type="entry name" value="Cyt_P450_B"/>
</dbReference>
<dbReference type="PANTHER" id="PTHR46696">
    <property type="entry name" value="P450, PUTATIVE (EUROFUNG)-RELATED"/>
    <property type="match status" value="1"/>
</dbReference>
<dbReference type="GO" id="GO:0004497">
    <property type="term" value="F:monooxygenase activity"/>
    <property type="evidence" value="ECO:0007669"/>
    <property type="project" value="InterPro"/>
</dbReference>
<organism evidence="3 4">
    <name type="scientific">Nocardiopsis sinuspersici</name>
    <dbReference type="NCBI Taxonomy" id="501010"/>
    <lineage>
        <taxon>Bacteria</taxon>
        <taxon>Bacillati</taxon>
        <taxon>Actinomycetota</taxon>
        <taxon>Actinomycetes</taxon>
        <taxon>Streptosporangiales</taxon>
        <taxon>Nocardiopsidaceae</taxon>
        <taxon>Nocardiopsis</taxon>
    </lineage>
</organism>
<evidence type="ECO:0000313" key="4">
    <source>
        <dbReference type="Proteomes" id="UP000584931"/>
    </source>
</evidence>
<evidence type="ECO:0000313" key="3">
    <source>
        <dbReference type="EMBL" id="NYH52973.1"/>
    </source>
</evidence>
<gene>
    <name evidence="3" type="ORF">HNR06_002562</name>
</gene>
<comment type="caution">
    <text evidence="3">The sequence shown here is derived from an EMBL/GenBank/DDBJ whole genome shotgun (WGS) entry which is preliminary data.</text>
</comment>
<dbReference type="RefSeq" id="WP_179810166.1">
    <property type="nucleotide sequence ID" value="NZ_JACCHL010000001.1"/>
</dbReference>
<dbReference type="AlphaFoldDB" id="A0A7Y9XC38"/>
<dbReference type="InterPro" id="IPR036396">
    <property type="entry name" value="Cyt_P450_sf"/>
</dbReference>
<dbReference type="PRINTS" id="PR00359">
    <property type="entry name" value="BP450"/>
</dbReference>
<dbReference type="EMBL" id="JACCHL010000001">
    <property type="protein sequence ID" value="NYH52973.1"/>
    <property type="molecule type" value="Genomic_DNA"/>
</dbReference>
<proteinExistence type="inferred from homology"/>
<dbReference type="SUPFAM" id="SSF48264">
    <property type="entry name" value="Cytochrome P450"/>
    <property type="match status" value="1"/>
</dbReference>
<dbReference type="GO" id="GO:0020037">
    <property type="term" value="F:heme binding"/>
    <property type="evidence" value="ECO:0007669"/>
    <property type="project" value="InterPro"/>
</dbReference>
<feature type="compositionally biased region" description="Acidic residues" evidence="2">
    <location>
        <begin position="423"/>
        <end position="432"/>
    </location>
</feature>
<evidence type="ECO:0000256" key="2">
    <source>
        <dbReference type="SAM" id="MobiDB-lite"/>
    </source>
</evidence>